<feature type="transmembrane region" description="Helical" evidence="1">
    <location>
        <begin position="40"/>
        <end position="64"/>
    </location>
</feature>
<accession>A0A9P5EJX7</accession>
<keyword evidence="1" id="KW-0472">Membrane</keyword>
<reference evidence="2" key="1">
    <citation type="submission" date="2019-06" db="EMBL/GenBank/DDBJ databases">
        <authorList>
            <person name="Gan P."/>
            <person name="Shirasu K."/>
        </authorList>
    </citation>
    <scope>NUCLEOTIDE SEQUENCE [LARGE SCALE GENOMIC DNA]</scope>
    <source>
        <strain evidence="2">CAD2</strain>
    </source>
</reference>
<proteinExistence type="predicted"/>
<evidence type="ECO:0000256" key="1">
    <source>
        <dbReference type="SAM" id="Phobius"/>
    </source>
</evidence>
<sequence>MHWLMSSALFVMVSQGNYYEPEQGFLRDAVSLPENAAVIVGTLSLPVLILITLGSMMVLFPIALSRRNLPGFMPIVGSNSLAMMAACRVSPLAKVPKLTNDENMPNDQPDTELEELAPELSRSTHHGNESSDVASVKNIALCLLKWGEVEMPDEWYRHIEWRCRTTEDFKHLSFGTMLDEPATPIEGYWYL</sequence>
<evidence type="ECO:0000313" key="3">
    <source>
        <dbReference type="Proteomes" id="UP000711996"/>
    </source>
</evidence>
<comment type="caution">
    <text evidence="2">The sequence shown here is derived from an EMBL/GenBank/DDBJ whole genome shotgun (WGS) entry which is preliminary data.</text>
</comment>
<dbReference type="EMBL" id="QPMT01000060">
    <property type="protein sequence ID" value="KAF4847215.1"/>
    <property type="molecule type" value="Genomic_DNA"/>
</dbReference>
<dbReference type="Proteomes" id="UP000711996">
    <property type="component" value="Unassembled WGS sequence"/>
</dbReference>
<gene>
    <name evidence="2" type="ORF">CGCSCA2_v012828</name>
</gene>
<keyword evidence="3" id="KW-1185">Reference proteome</keyword>
<evidence type="ECO:0000313" key="2">
    <source>
        <dbReference type="EMBL" id="KAF4847215.1"/>
    </source>
</evidence>
<name>A0A9P5EJX7_COLSI</name>
<dbReference type="OrthoDB" id="4847895at2759"/>
<keyword evidence="1" id="KW-1133">Transmembrane helix</keyword>
<keyword evidence="1" id="KW-0812">Transmembrane</keyword>
<protein>
    <submittedName>
        <fullName evidence="2">Uncharacterized protein</fullName>
    </submittedName>
</protein>
<dbReference type="AlphaFoldDB" id="A0A9P5EJX7"/>
<organism evidence="2 3">
    <name type="scientific">Colletotrichum siamense</name>
    <name type="common">Anthracnose fungus</name>
    <dbReference type="NCBI Taxonomy" id="690259"/>
    <lineage>
        <taxon>Eukaryota</taxon>
        <taxon>Fungi</taxon>
        <taxon>Dikarya</taxon>
        <taxon>Ascomycota</taxon>
        <taxon>Pezizomycotina</taxon>
        <taxon>Sordariomycetes</taxon>
        <taxon>Hypocreomycetidae</taxon>
        <taxon>Glomerellales</taxon>
        <taxon>Glomerellaceae</taxon>
        <taxon>Colletotrichum</taxon>
        <taxon>Colletotrichum gloeosporioides species complex</taxon>
    </lineage>
</organism>